<reference evidence="1 2" key="1">
    <citation type="submission" date="2018-11" db="EMBL/GenBank/DDBJ databases">
        <authorList>
            <consortium name="Pathogen Informatics"/>
        </authorList>
    </citation>
    <scope>NUCLEOTIDE SEQUENCE [LARGE SCALE GENOMIC DNA]</scope>
    <source>
        <strain evidence="1 2">Egypt</strain>
    </source>
</reference>
<name>A0A3P8JGS5_9TREM</name>
<gene>
    <name evidence="1" type="ORF">ECPE_LOCUS2802</name>
</gene>
<dbReference type="OrthoDB" id="6262918at2759"/>
<protein>
    <submittedName>
        <fullName evidence="1">Uncharacterized protein</fullName>
    </submittedName>
</protein>
<proteinExistence type="predicted"/>
<accession>A0A3P8JGS5</accession>
<organism evidence="1 2">
    <name type="scientific">Echinostoma caproni</name>
    <dbReference type="NCBI Taxonomy" id="27848"/>
    <lineage>
        <taxon>Eukaryota</taxon>
        <taxon>Metazoa</taxon>
        <taxon>Spiralia</taxon>
        <taxon>Lophotrochozoa</taxon>
        <taxon>Platyhelminthes</taxon>
        <taxon>Trematoda</taxon>
        <taxon>Digenea</taxon>
        <taxon>Plagiorchiida</taxon>
        <taxon>Echinostomata</taxon>
        <taxon>Echinostomatoidea</taxon>
        <taxon>Echinostomatidae</taxon>
        <taxon>Echinostoma</taxon>
    </lineage>
</organism>
<evidence type="ECO:0000313" key="2">
    <source>
        <dbReference type="Proteomes" id="UP000272942"/>
    </source>
</evidence>
<dbReference type="AlphaFoldDB" id="A0A3P8JGS5"/>
<dbReference type="EMBL" id="UZAN01039864">
    <property type="protein sequence ID" value="VDP67469.1"/>
    <property type="molecule type" value="Genomic_DNA"/>
</dbReference>
<sequence>MATAVSPVNVYAVDRKTCQVSGFTKQLKCSSCHELKAFNLTSLEESCMSCCKDDETAKQIKKSPFVELIAFLGKLSPETILDFAHMPKRILIFLN</sequence>
<dbReference type="Proteomes" id="UP000272942">
    <property type="component" value="Unassembled WGS sequence"/>
</dbReference>
<evidence type="ECO:0000313" key="1">
    <source>
        <dbReference type="EMBL" id="VDP67469.1"/>
    </source>
</evidence>
<keyword evidence="2" id="KW-1185">Reference proteome</keyword>